<organism evidence="6 7">
    <name type="scientific">Paenibacillus hemerocallicola</name>
    <dbReference type="NCBI Taxonomy" id="1172614"/>
    <lineage>
        <taxon>Bacteria</taxon>
        <taxon>Bacillati</taxon>
        <taxon>Bacillota</taxon>
        <taxon>Bacilli</taxon>
        <taxon>Bacillales</taxon>
        <taxon>Paenibacillaceae</taxon>
        <taxon>Paenibacillus</taxon>
    </lineage>
</organism>
<dbReference type="Gene3D" id="2.40.420.20">
    <property type="match status" value="1"/>
</dbReference>
<protein>
    <submittedName>
        <fullName evidence="6">Efflux RND transporter periplasmic adaptor subunit</fullName>
    </submittedName>
</protein>
<evidence type="ECO:0000256" key="5">
    <source>
        <dbReference type="SAM" id="Phobius"/>
    </source>
</evidence>
<reference evidence="6 7" key="1">
    <citation type="submission" date="2019-05" db="EMBL/GenBank/DDBJ databases">
        <title>We sequenced the genome of Paenibacillus hemerocallicola KCTC 33185 for further insight into its adaptation and study the phylogeny of Paenibacillus.</title>
        <authorList>
            <person name="Narsing Rao M.P."/>
        </authorList>
    </citation>
    <scope>NUCLEOTIDE SEQUENCE [LARGE SCALE GENOMIC DNA]</scope>
    <source>
        <strain evidence="6 7">KCTC 33185</strain>
    </source>
</reference>
<feature type="coiled-coil region" evidence="3">
    <location>
        <begin position="128"/>
        <end position="181"/>
    </location>
</feature>
<evidence type="ECO:0000313" key="7">
    <source>
        <dbReference type="Proteomes" id="UP000307943"/>
    </source>
</evidence>
<evidence type="ECO:0000256" key="2">
    <source>
        <dbReference type="ARBA" id="ARBA00023054"/>
    </source>
</evidence>
<sequence>METVDSMPQSTGSSRRKRTVGNVIAAFALLMVTLTLFSNTLLNFSLPQVTVEKPAPGFLSHEVTGTGTVENAEVAELNLDTRLTVDQVFVKVGDYVTAGQTLVTFRTEETRDSLLDEEARYEQKKLSIGKLQDNLIEAKKAGNELQSRSIERDLTSAGLELQIQERKIRQLRAKLAEGAKLVSTVDGKVVELNATEGLVPQTGRAIARVTDQSKGYSFKTTIDATKAKYVNVGDEVDVIVASLGNARVKGRLSEVNDPVSGTGGQSTGSGSASERKELVVELSDTRLKGGESGELFAAKRMPQSRQLVSNAAVREDDSGKYVLLLKEKKGPLGNEFYAQRAAVTIGDSDDGKASIESGVTMHDQLIVSSSKPIGEGDRVMMAQ</sequence>
<evidence type="ECO:0000256" key="3">
    <source>
        <dbReference type="SAM" id="Coils"/>
    </source>
</evidence>
<keyword evidence="7" id="KW-1185">Reference proteome</keyword>
<keyword evidence="5" id="KW-1133">Transmembrane helix</keyword>
<keyword evidence="5" id="KW-0472">Membrane</keyword>
<evidence type="ECO:0000313" key="6">
    <source>
        <dbReference type="EMBL" id="TNJ62932.1"/>
    </source>
</evidence>
<dbReference type="OrthoDB" id="1993375at2"/>
<comment type="subcellular location">
    <subcellularLocation>
        <location evidence="1">Cell envelope</location>
    </subcellularLocation>
</comment>
<feature type="transmembrane region" description="Helical" evidence="5">
    <location>
        <begin position="20"/>
        <end position="42"/>
    </location>
</feature>
<comment type="caution">
    <text evidence="6">The sequence shown here is derived from an EMBL/GenBank/DDBJ whole genome shotgun (WGS) entry which is preliminary data.</text>
</comment>
<dbReference type="RefSeq" id="WP_139605616.1">
    <property type="nucleotide sequence ID" value="NZ_VDCQ01000051.1"/>
</dbReference>
<evidence type="ECO:0000256" key="1">
    <source>
        <dbReference type="ARBA" id="ARBA00004196"/>
    </source>
</evidence>
<dbReference type="PANTHER" id="PTHR32347">
    <property type="entry name" value="EFFLUX SYSTEM COMPONENT YKNX-RELATED"/>
    <property type="match status" value="1"/>
</dbReference>
<keyword evidence="2 3" id="KW-0175">Coiled coil</keyword>
<dbReference type="AlphaFoldDB" id="A0A5C4T1F6"/>
<gene>
    <name evidence="6" type="ORF">FE784_28315</name>
</gene>
<feature type="region of interest" description="Disordered" evidence="4">
    <location>
        <begin position="254"/>
        <end position="275"/>
    </location>
</feature>
<accession>A0A5C4T1F6</accession>
<dbReference type="GO" id="GO:0030313">
    <property type="term" value="C:cell envelope"/>
    <property type="evidence" value="ECO:0007669"/>
    <property type="project" value="UniProtKB-SubCell"/>
</dbReference>
<dbReference type="EMBL" id="VDCQ01000051">
    <property type="protein sequence ID" value="TNJ62932.1"/>
    <property type="molecule type" value="Genomic_DNA"/>
</dbReference>
<keyword evidence="5" id="KW-0812">Transmembrane</keyword>
<proteinExistence type="predicted"/>
<dbReference type="InterPro" id="IPR050465">
    <property type="entry name" value="UPF0194_transport"/>
</dbReference>
<dbReference type="Proteomes" id="UP000307943">
    <property type="component" value="Unassembled WGS sequence"/>
</dbReference>
<dbReference type="Gene3D" id="2.40.50.100">
    <property type="match status" value="1"/>
</dbReference>
<name>A0A5C4T1F6_9BACL</name>
<evidence type="ECO:0000256" key="4">
    <source>
        <dbReference type="SAM" id="MobiDB-lite"/>
    </source>
</evidence>